<dbReference type="Pfam" id="PF22113">
    <property type="entry name" value="Mtrc-MtrF_II-IV_dom"/>
    <property type="match status" value="1"/>
</dbReference>
<dbReference type="EMBL" id="AP025591">
    <property type="protein sequence ID" value="BDG05237.1"/>
    <property type="molecule type" value="Genomic_DNA"/>
</dbReference>
<feature type="domain" description="Outer membrane cytochrome MtrC/MtrF-like" evidence="3">
    <location>
        <begin position="739"/>
        <end position="902"/>
    </location>
</feature>
<feature type="chain" id="PRO_5045744442" description="Outer membrane cytochrome MtrC/MtrF-like domain-containing protein" evidence="2">
    <location>
        <begin position="26"/>
        <end position="945"/>
    </location>
</feature>
<protein>
    <recommendedName>
        <fullName evidence="3">Outer membrane cytochrome MtrC/MtrF-like domain-containing protein</fullName>
    </recommendedName>
</protein>
<evidence type="ECO:0000259" key="3">
    <source>
        <dbReference type="Pfam" id="PF22113"/>
    </source>
</evidence>
<sequence>MRRVSLALALLGAVTAAGCSGGAKSSGTGSDPGVSEGTFTVVVQNGQSINGAAANPGLAIKGGYVTSNPAGIDCGAGGHALCSATFAYDAKVTLTATVTDPTYRFWGWAGDCSGDAACDVTGKADKYLVAQFDTVSGSTGHPNYASPAEHAPAYYKHDMDCRACHGAALQGAGLAVACDSCHKPVLAGTTTQPVEQCNTCHAGEGKSLHQNIYNTYVDATKLTATIDSVTSAPNATAGFDVTVLFTLKKSGVALTAADYAALGQKRLSLTRYTGTSGFETATAATLKAATFVANGQFKSVTTGVKFDPKSATENGFFYFYFADKSVVPPGGHYFLPDNTVSVAQQFGTIPWTSTANVSACEACHGKEYAKHGYRQAKVAGLSDFVACKACHTDQRGGVDFNLAMAYEDPARLAALEAQGAVCGGELCWSPADEETYAYTANTMSDTHISHAKEFLYPQSMGNCATCHAGKLDRILTDANFTGNTCKTCHLYVGVNGEDPKRAPKLAPAYHNIDWVKGVLLESDGATPPTITEMQCNECHNATWVAPWDGVTKAPLFSDLHTGYDAKIYTASGARWADIFKAAITSATFDSTTKALTINFTITGTTTDGYSISNIDPQLMIGPYAFDTKDWAQSYFSLDLGGATKTGVTLVTNGQSTGTWSITVDLDAASTAWATQLGNGDIRRVEIGIRPWMTSTTTWAVLPAAAPSPALTGPEMALDSVTRTFDLAANAFADSFYAPIVSVAKCNKCHDALATTFHEAASEKNRGGSVVACRLCHTVRSGGGHLEMQSRSIDSYVHSIHSFQAFDIQNVDFANTVQAFEYEAHIGSTYPNFTTLSCESCHNPGTYEAQPESKSLPGIQSASKDVLKGETRAISGIPSVVTGAGSRACGGCHRAKFINKDDAAGLNAFDQHTADFGYRLVPVAPATTTTVLDKTTADLKTGGVLK</sequence>
<evidence type="ECO:0000256" key="2">
    <source>
        <dbReference type="SAM" id="SignalP"/>
    </source>
</evidence>
<dbReference type="InterPro" id="IPR051829">
    <property type="entry name" value="Multiheme_Cytochr_ET"/>
</dbReference>
<dbReference type="PROSITE" id="PS51257">
    <property type="entry name" value="PROKAR_LIPOPROTEIN"/>
    <property type="match status" value="1"/>
</dbReference>
<keyword evidence="5" id="KW-1185">Reference proteome</keyword>
<dbReference type="Gene3D" id="3.90.10.10">
    <property type="entry name" value="Cytochrome C3"/>
    <property type="match status" value="1"/>
</dbReference>
<evidence type="ECO:0000313" key="4">
    <source>
        <dbReference type="EMBL" id="BDG05237.1"/>
    </source>
</evidence>
<organism evidence="4 5">
    <name type="scientific">Anaeromyxobacter oryzae</name>
    <dbReference type="NCBI Taxonomy" id="2918170"/>
    <lineage>
        <taxon>Bacteria</taxon>
        <taxon>Pseudomonadati</taxon>
        <taxon>Myxococcota</taxon>
        <taxon>Myxococcia</taxon>
        <taxon>Myxococcales</taxon>
        <taxon>Cystobacterineae</taxon>
        <taxon>Anaeromyxobacteraceae</taxon>
        <taxon>Anaeromyxobacter</taxon>
    </lineage>
</organism>
<dbReference type="InterPro" id="IPR054337">
    <property type="entry name" value="Mtrc-MtrF-like_dom_II/IV"/>
</dbReference>
<name>A0ABN6MWA5_9BACT</name>
<evidence type="ECO:0000313" key="5">
    <source>
        <dbReference type="Proteomes" id="UP001162891"/>
    </source>
</evidence>
<evidence type="ECO:0000256" key="1">
    <source>
        <dbReference type="ARBA" id="ARBA00022729"/>
    </source>
</evidence>
<dbReference type="Proteomes" id="UP001162891">
    <property type="component" value="Chromosome"/>
</dbReference>
<dbReference type="SUPFAM" id="SSF48695">
    <property type="entry name" value="Multiheme cytochromes"/>
    <property type="match status" value="2"/>
</dbReference>
<gene>
    <name evidence="4" type="ORF">AMOR_42330</name>
</gene>
<dbReference type="PANTHER" id="PTHR35038">
    <property type="entry name" value="DISSIMILATORY SULFITE REDUCTASE SIRA"/>
    <property type="match status" value="1"/>
</dbReference>
<accession>A0ABN6MWA5</accession>
<feature type="signal peptide" evidence="2">
    <location>
        <begin position="1"/>
        <end position="25"/>
    </location>
</feature>
<reference evidence="5" key="1">
    <citation type="journal article" date="2022" name="Int. J. Syst. Evol. Microbiol.">
        <title>Anaeromyxobacter oryzae sp. nov., Anaeromyxobacter diazotrophicus sp. nov. and Anaeromyxobacter paludicola sp. nov., isolated from paddy soils.</title>
        <authorList>
            <person name="Itoh H."/>
            <person name="Xu Z."/>
            <person name="Mise K."/>
            <person name="Masuda Y."/>
            <person name="Ushijima N."/>
            <person name="Hayakawa C."/>
            <person name="Shiratori Y."/>
            <person name="Senoo K."/>
        </authorList>
    </citation>
    <scope>NUCLEOTIDE SEQUENCE [LARGE SCALE GENOMIC DNA]</scope>
    <source>
        <strain evidence="5">Red232</strain>
    </source>
</reference>
<dbReference type="InterPro" id="IPR036280">
    <property type="entry name" value="Multihaem_cyt_sf"/>
</dbReference>
<keyword evidence="1 2" id="KW-0732">Signal</keyword>
<dbReference type="PANTHER" id="PTHR35038:SF8">
    <property type="entry name" value="C-TYPE POLYHEME CYTOCHROME OMCC"/>
    <property type="match status" value="1"/>
</dbReference>
<proteinExistence type="predicted"/>